<evidence type="ECO:0000313" key="1">
    <source>
        <dbReference type="EMBL" id="TQB77419.1"/>
    </source>
</evidence>
<accession>A0A507R445</accession>
<dbReference type="EMBL" id="VIFY01000002">
    <property type="protein sequence ID" value="TQB77419.1"/>
    <property type="molecule type" value="Genomic_DNA"/>
</dbReference>
<dbReference type="AlphaFoldDB" id="A0A507R445"/>
<protein>
    <submittedName>
        <fullName evidence="1">Uncharacterized protein</fullName>
    </submittedName>
</protein>
<reference evidence="1 2" key="1">
    <citation type="submission" date="2019-06" db="EMBL/GenBank/DDBJ databases">
        <title>Wine fermentation using esterase from Monascus purpureus.</title>
        <authorList>
            <person name="Geng C."/>
            <person name="Zhang Y."/>
        </authorList>
    </citation>
    <scope>NUCLEOTIDE SEQUENCE [LARGE SCALE GENOMIC DNA]</scope>
    <source>
        <strain evidence="1">HQ1</strain>
    </source>
</reference>
<evidence type="ECO:0000313" key="2">
    <source>
        <dbReference type="Proteomes" id="UP000319663"/>
    </source>
</evidence>
<sequence>MARPTPSFPCSTKEPYGSLESIRSLTPPAAAADIVLGGVSAIRDYLQLARVVQGMDPHIYLNVWEFVLGETSDIEPNIAAGFHRGGNVAIGQRLDTVIIAELLAVGSLSKQHPSQEIK</sequence>
<comment type="caution">
    <text evidence="1">The sequence shown here is derived from an EMBL/GenBank/DDBJ whole genome shotgun (WGS) entry which is preliminary data.</text>
</comment>
<organism evidence="1 2">
    <name type="scientific">Monascus purpureus</name>
    <name type="common">Red mold</name>
    <name type="synonym">Monascus anka</name>
    <dbReference type="NCBI Taxonomy" id="5098"/>
    <lineage>
        <taxon>Eukaryota</taxon>
        <taxon>Fungi</taxon>
        <taxon>Dikarya</taxon>
        <taxon>Ascomycota</taxon>
        <taxon>Pezizomycotina</taxon>
        <taxon>Eurotiomycetes</taxon>
        <taxon>Eurotiomycetidae</taxon>
        <taxon>Eurotiales</taxon>
        <taxon>Aspergillaceae</taxon>
        <taxon>Monascus</taxon>
    </lineage>
</organism>
<dbReference type="Proteomes" id="UP000319663">
    <property type="component" value="Unassembled WGS sequence"/>
</dbReference>
<proteinExistence type="predicted"/>
<keyword evidence="2" id="KW-1185">Reference proteome</keyword>
<gene>
    <name evidence="1" type="ORF">MPDQ_003058</name>
</gene>
<name>A0A507R445_MONPU</name>